<dbReference type="AlphaFoldDB" id="A0A7Y3R881"/>
<proteinExistence type="predicted"/>
<keyword evidence="1" id="KW-0812">Transmembrane</keyword>
<keyword evidence="1" id="KW-0472">Membrane</keyword>
<dbReference type="Proteomes" id="UP000536509">
    <property type="component" value="Unassembled WGS sequence"/>
</dbReference>
<evidence type="ECO:0008006" key="4">
    <source>
        <dbReference type="Google" id="ProtNLM"/>
    </source>
</evidence>
<organism evidence="2 3">
    <name type="scientific">Flavobacterium rivulicola</name>
    <dbReference type="NCBI Taxonomy" id="2732161"/>
    <lineage>
        <taxon>Bacteria</taxon>
        <taxon>Pseudomonadati</taxon>
        <taxon>Bacteroidota</taxon>
        <taxon>Flavobacteriia</taxon>
        <taxon>Flavobacteriales</taxon>
        <taxon>Flavobacteriaceae</taxon>
        <taxon>Flavobacterium</taxon>
    </lineage>
</organism>
<accession>A0A7Y3R881</accession>
<protein>
    <recommendedName>
        <fullName evidence="4">Signal peptide-containing protein</fullName>
    </recommendedName>
</protein>
<evidence type="ECO:0000313" key="3">
    <source>
        <dbReference type="Proteomes" id="UP000536509"/>
    </source>
</evidence>
<dbReference type="RefSeq" id="WP_171221923.1">
    <property type="nucleotide sequence ID" value="NZ_CP121446.1"/>
</dbReference>
<name>A0A7Y3R881_9FLAO</name>
<comment type="caution">
    <text evidence="2">The sequence shown here is derived from an EMBL/GenBank/DDBJ whole genome shotgun (WGS) entry which is preliminary data.</text>
</comment>
<keyword evidence="3" id="KW-1185">Reference proteome</keyword>
<dbReference type="EMBL" id="JABEVX010000002">
    <property type="protein sequence ID" value="NNT71744.1"/>
    <property type="molecule type" value="Genomic_DNA"/>
</dbReference>
<evidence type="ECO:0000313" key="2">
    <source>
        <dbReference type="EMBL" id="NNT71744.1"/>
    </source>
</evidence>
<sequence>MKKLGIFILIVVISVLIASVYGALHDQVTYSISSEYFTIFKFDQFGFTDWGNNNPRPTTALIGVLATWWVGLFIGVFQGLVALIHKTPRLMFKYAFRAVLITLGVTIIFGLIGYIAETFNPQTYPDCCFPYSIKDGKSFHIVGSIHNYGFAGGEIGAFIGIVYQIIMKRRTAV</sequence>
<evidence type="ECO:0000256" key="1">
    <source>
        <dbReference type="SAM" id="Phobius"/>
    </source>
</evidence>
<reference evidence="2 3" key="1">
    <citation type="submission" date="2020-05" db="EMBL/GenBank/DDBJ databases">
        <title>Draft genome of Flavobacterium sp. IMCC34852.</title>
        <authorList>
            <person name="Song J."/>
            <person name="Cho J.-C."/>
        </authorList>
    </citation>
    <scope>NUCLEOTIDE SEQUENCE [LARGE SCALE GENOMIC DNA]</scope>
    <source>
        <strain evidence="2 3">IMCC34852</strain>
    </source>
</reference>
<gene>
    <name evidence="2" type="ORF">HKT18_05880</name>
</gene>
<feature type="transmembrane region" description="Helical" evidence="1">
    <location>
        <begin position="145"/>
        <end position="166"/>
    </location>
</feature>
<keyword evidence="1" id="KW-1133">Transmembrane helix</keyword>
<feature type="transmembrane region" description="Helical" evidence="1">
    <location>
        <begin position="95"/>
        <end position="116"/>
    </location>
</feature>
<feature type="transmembrane region" description="Helical" evidence="1">
    <location>
        <begin position="60"/>
        <end position="83"/>
    </location>
</feature>